<accession>A0A074MCT1</accession>
<feature type="transmembrane region" description="Helical" evidence="1">
    <location>
        <begin position="20"/>
        <end position="43"/>
    </location>
</feature>
<feature type="transmembrane region" description="Helical" evidence="1">
    <location>
        <begin position="118"/>
        <end position="141"/>
    </location>
</feature>
<feature type="transmembrane region" description="Helical" evidence="1">
    <location>
        <begin position="148"/>
        <end position="179"/>
    </location>
</feature>
<organism evidence="2 3">
    <name type="scientific">Erythrobacter litoralis</name>
    <dbReference type="NCBI Taxonomy" id="39960"/>
    <lineage>
        <taxon>Bacteria</taxon>
        <taxon>Pseudomonadati</taxon>
        <taxon>Pseudomonadota</taxon>
        <taxon>Alphaproteobacteria</taxon>
        <taxon>Sphingomonadales</taxon>
        <taxon>Erythrobacteraceae</taxon>
        <taxon>Erythrobacter/Porphyrobacter group</taxon>
        <taxon>Erythrobacter</taxon>
    </lineage>
</organism>
<keyword evidence="1" id="KW-0812">Transmembrane</keyword>
<keyword evidence="3" id="KW-1185">Reference proteome</keyword>
<keyword evidence="1" id="KW-0472">Membrane</keyword>
<sequence>MKMGLALLANECRVVLRYRIVLAALFVLAGYAVILGFGVGRVANDVTTFLIFSDPSMLGLAFAGLLVMLEREQGADFQVFLAGVGRLQRFASRALVIGGIAVLLSAALAVFFARVEHWPAFLLTSYAISITYSALGMAIALRIRRITAFFAVAGICVLSIYLNMALALGFGPIGALWPFQTQFEALRSALGAGSAQEPAVLGATLLSLLYAVLALWASANLGGRRLSPA</sequence>
<dbReference type="EMBL" id="JMIX01000014">
    <property type="protein sequence ID" value="KEO89643.1"/>
    <property type="molecule type" value="Genomic_DNA"/>
</dbReference>
<gene>
    <name evidence="2" type="ORF">EH32_03835</name>
</gene>
<evidence type="ECO:0000256" key="1">
    <source>
        <dbReference type="SAM" id="Phobius"/>
    </source>
</evidence>
<dbReference type="RefSeq" id="WP_150132392.1">
    <property type="nucleotide sequence ID" value="NZ_CP017057.1"/>
</dbReference>
<evidence type="ECO:0000313" key="3">
    <source>
        <dbReference type="Proteomes" id="UP000027866"/>
    </source>
</evidence>
<dbReference type="AlphaFoldDB" id="A0A074MCT1"/>
<keyword evidence="1" id="KW-1133">Transmembrane helix</keyword>
<proteinExistence type="predicted"/>
<feature type="transmembrane region" description="Helical" evidence="1">
    <location>
        <begin position="199"/>
        <end position="219"/>
    </location>
</feature>
<reference evidence="2 3" key="1">
    <citation type="submission" date="2014-04" db="EMBL/GenBank/DDBJ databases">
        <title>A comprehensive comparison of genomes of Erythrobacter spp. Strains.</title>
        <authorList>
            <person name="Zheng Q."/>
        </authorList>
    </citation>
    <scope>NUCLEOTIDE SEQUENCE [LARGE SCALE GENOMIC DNA]</scope>
    <source>
        <strain evidence="2 3">DSM 8509</strain>
    </source>
</reference>
<comment type="caution">
    <text evidence="2">The sequence shown here is derived from an EMBL/GenBank/DDBJ whole genome shotgun (WGS) entry which is preliminary data.</text>
</comment>
<name>A0A074MCT1_9SPHN</name>
<dbReference type="PATRIC" id="fig|39960.10.peg.403"/>
<evidence type="ECO:0000313" key="2">
    <source>
        <dbReference type="EMBL" id="KEO89643.1"/>
    </source>
</evidence>
<feature type="transmembrane region" description="Helical" evidence="1">
    <location>
        <begin position="90"/>
        <end position="112"/>
    </location>
</feature>
<protein>
    <submittedName>
        <fullName evidence="2">Uncharacterized protein</fullName>
    </submittedName>
</protein>
<dbReference type="KEGG" id="elq:Ga0102493_111328"/>
<feature type="transmembrane region" description="Helical" evidence="1">
    <location>
        <begin position="49"/>
        <end position="69"/>
    </location>
</feature>
<dbReference type="Proteomes" id="UP000027866">
    <property type="component" value="Unassembled WGS sequence"/>
</dbReference>